<gene>
    <name evidence="2" type="ORF">EDB81DRAFT_789708</name>
</gene>
<feature type="region of interest" description="Disordered" evidence="1">
    <location>
        <begin position="145"/>
        <end position="169"/>
    </location>
</feature>
<evidence type="ECO:0000313" key="3">
    <source>
        <dbReference type="Proteomes" id="UP000738349"/>
    </source>
</evidence>
<proteinExistence type="predicted"/>
<sequence length="188" mass="20396">MKFTPPGRWCGVASSIGSAVWLECGSRPGREGSESRVGIRTRTASFKLVSSPRIRLSLSLLPQLPGDCNNTPEPTACNHTTSPPAPHGCFCTTYREYYLRSRHSGHLKPWGILCLPPLPQVHVRVPPGHRQRPFGPVNPIRLPIPGPSSSSCGLQDPGHRLGTRPSTPASLSLSPHLLLLLRKVRSAP</sequence>
<accession>A0A9P9F4P0</accession>
<dbReference type="Proteomes" id="UP000738349">
    <property type="component" value="Unassembled WGS sequence"/>
</dbReference>
<dbReference type="EMBL" id="JAGMUV010000006">
    <property type="protein sequence ID" value="KAH7152797.1"/>
    <property type="molecule type" value="Genomic_DNA"/>
</dbReference>
<comment type="caution">
    <text evidence="2">The sequence shown here is derived from an EMBL/GenBank/DDBJ whole genome shotgun (WGS) entry which is preliminary data.</text>
</comment>
<dbReference type="AlphaFoldDB" id="A0A9P9F4P0"/>
<reference evidence="2" key="1">
    <citation type="journal article" date="2021" name="Nat. Commun.">
        <title>Genetic determinants of endophytism in the Arabidopsis root mycobiome.</title>
        <authorList>
            <person name="Mesny F."/>
            <person name="Miyauchi S."/>
            <person name="Thiergart T."/>
            <person name="Pickel B."/>
            <person name="Atanasova L."/>
            <person name="Karlsson M."/>
            <person name="Huettel B."/>
            <person name="Barry K.W."/>
            <person name="Haridas S."/>
            <person name="Chen C."/>
            <person name="Bauer D."/>
            <person name="Andreopoulos W."/>
            <person name="Pangilinan J."/>
            <person name="LaButti K."/>
            <person name="Riley R."/>
            <person name="Lipzen A."/>
            <person name="Clum A."/>
            <person name="Drula E."/>
            <person name="Henrissat B."/>
            <person name="Kohler A."/>
            <person name="Grigoriev I.V."/>
            <person name="Martin F.M."/>
            <person name="Hacquard S."/>
        </authorList>
    </citation>
    <scope>NUCLEOTIDE SEQUENCE</scope>
    <source>
        <strain evidence="2">MPI-CAGE-AT-0147</strain>
    </source>
</reference>
<name>A0A9P9F4P0_9HYPO</name>
<protein>
    <submittedName>
        <fullName evidence="2">Uncharacterized protein</fullName>
    </submittedName>
</protein>
<evidence type="ECO:0000256" key="1">
    <source>
        <dbReference type="SAM" id="MobiDB-lite"/>
    </source>
</evidence>
<organism evidence="2 3">
    <name type="scientific">Dactylonectria macrodidyma</name>
    <dbReference type="NCBI Taxonomy" id="307937"/>
    <lineage>
        <taxon>Eukaryota</taxon>
        <taxon>Fungi</taxon>
        <taxon>Dikarya</taxon>
        <taxon>Ascomycota</taxon>
        <taxon>Pezizomycotina</taxon>
        <taxon>Sordariomycetes</taxon>
        <taxon>Hypocreomycetidae</taxon>
        <taxon>Hypocreales</taxon>
        <taxon>Nectriaceae</taxon>
        <taxon>Dactylonectria</taxon>
    </lineage>
</organism>
<keyword evidence="3" id="KW-1185">Reference proteome</keyword>
<evidence type="ECO:0000313" key="2">
    <source>
        <dbReference type="EMBL" id="KAH7152797.1"/>
    </source>
</evidence>